<feature type="domain" description="Carbohydrate kinase FGGY C-terminal" evidence="6">
    <location>
        <begin position="260"/>
        <end position="470"/>
    </location>
</feature>
<sequence length="518" mass="56262">MPLTPLLVGVDVGTTNLKVLAIDPDTMELVAHAARPVETNVPRPGYAEQNPDAIWQLLLTCLDELATEVAAAGRSLGALCFSTAMHSLLAVDEAGKPLTPALLWSDNRASEEATDLRREQGDLYKAIGVPIHPMLPLCKLIWFGKHQTRLLKRAARWLSVKEYLWWKLTGRYEVDYAIATATGLFDSRKTTWHRPALKLAGISTEQLSTPVNTTHVVPYVALPGQAVPGLLPGTLLVIGASDGCLANLGAGAVEPGITTITIGTSGAVRRTSIRPVRDAQSRLFSYPLYRHDSGSTTSQPVATHSETRHPGQAETGLSDWYVVGGPTNNGANVLEWLSEKLTHQDVPTVLATAETIPPGADGLLFLPYLQGERAPLWNAAARGSYRNLDWQHTQAHLVRAALEGVMFNLRQIELLLARHAGPTRVIHANGGFAQSEFWVQMMADVFGVPVRLNASNESGAIGAVLLARLALSLHTGKPVSLTDLTRQIAFGHTFEPNAERHKVYLQSFKQFQTLIDTP</sequence>
<keyword evidence="8" id="KW-1185">Reference proteome</keyword>
<feature type="domain" description="Carbohydrate kinase FGGY N-terminal" evidence="5">
    <location>
        <begin position="7"/>
        <end position="249"/>
    </location>
</feature>
<dbReference type="InterPro" id="IPR018484">
    <property type="entry name" value="FGGY_N"/>
</dbReference>
<dbReference type="PIRSF" id="PIRSF000538">
    <property type="entry name" value="GlpK"/>
    <property type="match status" value="1"/>
</dbReference>
<dbReference type="RefSeq" id="WP_166690547.1">
    <property type="nucleotide sequence ID" value="NZ_WAEL01000001.1"/>
</dbReference>
<protein>
    <submittedName>
        <fullName evidence="7">Gluconokinase</fullName>
    </submittedName>
</protein>
<dbReference type="Proteomes" id="UP000606008">
    <property type="component" value="Unassembled WGS sequence"/>
</dbReference>
<dbReference type="EMBL" id="WAEL01000001">
    <property type="protein sequence ID" value="NID08668.1"/>
    <property type="molecule type" value="Genomic_DNA"/>
</dbReference>
<keyword evidence="2" id="KW-0808">Transferase</keyword>
<proteinExistence type="inferred from homology"/>
<dbReference type="Pfam" id="PF00370">
    <property type="entry name" value="FGGY_N"/>
    <property type="match status" value="1"/>
</dbReference>
<dbReference type="InterPro" id="IPR018485">
    <property type="entry name" value="FGGY_C"/>
</dbReference>
<evidence type="ECO:0000256" key="3">
    <source>
        <dbReference type="ARBA" id="ARBA00022777"/>
    </source>
</evidence>
<evidence type="ECO:0000313" key="7">
    <source>
        <dbReference type="EMBL" id="NID08668.1"/>
    </source>
</evidence>
<evidence type="ECO:0000256" key="2">
    <source>
        <dbReference type="ARBA" id="ARBA00022679"/>
    </source>
</evidence>
<gene>
    <name evidence="7" type="ORF">F7231_00665</name>
</gene>
<name>A0ABX0QCX1_9BACT</name>
<evidence type="ECO:0000259" key="6">
    <source>
        <dbReference type="Pfam" id="PF02782"/>
    </source>
</evidence>
<dbReference type="PANTHER" id="PTHR43095:SF2">
    <property type="entry name" value="GLUCONOKINASE"/>
    <property type="match status" value="1"/>
</dbReference>
<dbReference type="Gene3D" id="3.30.420.40">
    <property type="match status" value="2"/>
</dbReference>
<dbReference type="InterPro" id="IPR000577">
    <property type="entry name" value="Carb_kinase_FGGY"/>
</dbReference>
<accession>A0ABX0QCX1</accession>
<comment type="similarity">
    <text evidence="1">Belongs to the FGGY kinase family.</text>
</comment>
<dbReference type="InterPro" id="IPR043129">
    <property type="entry name" value="ATPase_NBD"/>
</dbReference>
<dbReference type="CDD" id="cd07770">
    <property type="entry name" value="ASKHA_NBD_FGGY_GntK"/>
    <property type="match status" value="1"/>
</dbReference>
<feature type="region of interest" description="Disordered" evidence="4">
    <location>
        <begin position="290"/>
        <end position="315"/>
    </location>
</feature>
<evidence type="ECO:0000256" key="1">
    <source>
        <dbReference type="ARBA" id="ARBA00009156"/>
    </source>
</evidence>
<dbReference type="PANTHER" id="PTHR43095">
    <property type="entry name" value="SUGAR KINASE"/>
    <property type="match status" value="1"/>
</dbReference>
<dbReference type="SUPFAM" id="SSF53067">
    <property type="entry name" value="Actin-like ATPase domain"/>
    <property type="match status" value="2"/>
</dbReference>
<evidence type="ECO:0000313" key="8">
    <source>
        <dbReference type="Proteomes" id="UP000606008"/>
    </source>
</evidence>
<dbReference type="Pfam" id="PF02782">
    <property type="entry name" value="FGGY_C"/>
    <property type="match status" value="1"/>
</dbReference>
<reference evidence="8" key="2">
    <citation type="submission" date="2023-07" db="EMBL/GenBank/DDBJ databases">
        <authorList>
            <person name="Jung D.-H."/>
        </authorList>
    </citation>
    <scope>NUCLEOTIDE SEQUENCE [LARGE SCALE GENOMIC DNA]</scope>
    <source>
        <strain evidence="8">JA-25</strain>
    </source>
</reference>
<feature type="compositionally biased region" description="Polar residues" evidence="4">
    <location>
        <begin position="294"/>
        <end position="304"/>
    </location>
</feature>
<organism evidence="7 8">
    <name type="scientific">Fibrivirga algicola</name>
    <dbReference type="NCBI Taxonomy" id="2950420"/>
    <lineage>
        <taxon>Bacteria</taxon>
        <taxon>Pseudomonadati</taxon>
        <taxon>Bacteroidota</taxon>
        <taxon>Cytophagia</taxon>
        <taxon>Cytophagales</taxon>
        <taxon>Spirosomataceae</taxon>
        <taxon>Fibrivirga</taxon>
    </lineage>
</organism>
<evidence type="ECO:0000256" key="4">
    <source>
        <dbReference type="SAM" id="MobiDB-lite"/>
    </source>
</evidence>
<keyword evidence="3" id="KW-0418">Kinase</keyword>
<evidence type="ECO:0000259" key="5">
    <source>
        <dbReference type="Pfam" id="PF00370"/>
    </source>
</evidence>
<dbReference type="InterPro" id="IPR050406">
    <property type="entry name" value="FGGY_Carb_Kinase"/>
</dbReference>
<comment type="caution">
    <text evidence="7">The sequence shown here is derived from an EMBL/GenBank/DDBJ whole genome shotgun (WGS) entry which is preliminary data.</text>
</comment>
<reference evidence="8" key="1">
    <citation type="submission" date="2019-09" db="EMBL/GenBank/DDBJ databases">
        <authorList>
            <person name="Jung D.-H."/>
        </authorList>
    </citation>
    <scope>NUCLEOTIDE SEQUENCE [LARGE SCALE GENOMIC DNA]</scope>
    <source>
        <strain evidence="8">JA-25</strain>
    </source>
</reference>